<evidence type="ECO:0000256" key="1">
    <source>
        <dbReference type="ARBA" id="ARBA00001049"/>
    </source>
</evidence>
<comment type="PTM">
    <text evidence="6">Cleaved by autocatalysis into a large and a small subunit.</text>
</comment>
<dbReference type="EMBL" id="VHSG01000013">
    <property type="protein sequence ID" value="TQV78206.1"/>
    <property type="molecule type" value="Genomic_DNA"/>
</dbReference>
<evidence type="ECO:0000256" key="5">
    <source>
        <dbReference type="PIRSR" id="PIRSR600101-2"/>
    </source>
</evidence>
<evidence type="ECO:0000256" key="7">
    <source>
        <dbReference type="SAM" id="SignalP"/>
    </source>
</evidence>
<evidence type="ECO:0000256" key="4">
    <source>
        <dbReference type="PIRSR" id="PIRSR600101-1"/>
    </source>
</evidence>
<dbReference type="RefSeq" id="WP_142904986.1">
    <property type="nucleotide sequence ID" value="NZ_ML660094.1"/>
</dbReference>
<feature type="chain" id="PRO_5021954454" description="Glutathione hydrolase proenzyme" evidence="7">
    <location>
        <begin position="32"/>
        <end position="583"/>
    </location>
</feature>
<dbReference type="GO" id="GO:0103068">
    <property type="term" value="F:leukotriene C4 gamma-glutamyl transferase activity"/>
    <property type="evidence" value="ECO:0007669"/>
    <property type="project" value="UniProtKB-EC"/>
</dbReference>
<dbReference type="PRINTS" id="PR01210">
    <property type="entry name" value="GGTRANSPTASE"/>
</dbReference>
<evidence type="ECO:0000256" key="2">
    <source>
        <dbReference type="ARBA" id="ARBA00001089"/>
    </source>
</evidence>
<dbReference type="SUPFAM" id="SSF56235">
    <property type="entry name" value="N-terminal nucleophile aminohydrolases (Ntn hydrolases)"/>
    <property type="match status" value="1"/>
</dbReference>
<comment type="catalytic activity">
    <reaction evidence="3 6">
        <text>an N-terminal (5-L-glutamyl)-[peptide] + an alpha-amino acid = 5-L-glutamyl amino acid + an N-terminal L-alpha-aminoacyl-[peptide]</text>
        <dbReference type="Rhea" id="RHEA:23904"/>
        <dbReference type="Rhea" id="RHEA-COMP:9780"/>
        <dbReference type="Rhea" id="RHEA-COMP:9795"/>
        <dbReference type="ChEBI" id="CHEBI:77644"/>
        <dbReference type="ChEBI" id="CHEBI:78597"/>
        <dbReference type="ChEBI" id="CHEBI:78599"/>
        <dbReference type="ChEBI" id="CHEBI:78608"/>
        <dbReference type="EC" id="2.3.2.2"/>
    </reaction>
</comment>
<evidence type="ECO:0000256" key="3">
    <source>
        <dbReference type="ARBA" id="ARBA00047417"/>
    </source>
</evidence>
<dbReference type="PANTHER" id="PTHR43881:SF1">
    <property type="entry name" value="GAMMA-GLUTAMYLTRANSPEPTIDASE (AFU_ORTHOLOGUE AFUA_4G13580)"/>
    <property type="match status" value="1"/>
</dbReference>
<comment type="pathway">
    <text evidence="6">Sulfur metabolism; glutathione metabolism.</text>
</comment>
<dbReference type="EC" id="3.4.19.13" evidence="6"/>
<keyword evidence="6" id="KW-0865">Zymogen</keyword>
<protein>
    <recommendedName>
        <fullName evidence="6">Glutathione hydrolase proenzyme</fullName>
        <ecNumber evidence="6">2.3.2.2</ecNumber>
        <ecNumber evidence="6">3.4.19.13</ecNumber>
    </recommendedName>
    <component>
        <recommendedName>
            <fullName evidence="6">Glutathione hydrolase large chain</fullName>
        </recommendedName>
    </component>
    <component>
        <recommendedName>
            <fullName evidence="6">Glutathione hydrolase small chain</fullName>
        </recommendedName>
    </component>
</protein>
<dbReference type="UniPathway" id="UPA00204"/>
<dbReference type="Gene3D" id="3.60.20.40">
    <property type="match status" value="1"/>
</dbReference>
<dbReference type="EC" id="2.3.2.2" evidence="6"/>
<keyword evidence="7" id="KW-0732">Signal</keyword>
<sequence>MSDNNTPFSLIALTLAAALFLSGLDSAPAAAADRITGSTDATRSAVIAARGMVATSQPLATQVGLQVLREGGNAIDAAIAANAALGLMEPTGCGIGGDLYAIVWSAADKRLFGLNASGRSPLGLSFRALKKELRALQREDLPPFGLLPISVPGTVDGWFMLHERFGKLPMSRLLAPSIDYAEQGFPVTELIAYYWGRRLDIYSRQPGAFVDTFTIDGRAPATGELFRNPDLANTYRLLASGGRDAFYRGEIATKIDAFMRREGGYIRKRDLEQHTSEWVEPMSVNYRGYDVWELPPNGQGIAALQMLNILEAYDLRAMGHNSPELLHTLIEAKKLVFEDRAKFYYDAAFASQPLAGLLSKDYAAQRRKLIGPRAAERVDAGNPNLYQGDTIYLTTADAAGNMVSLIQSNYRGMGSGVVVPGLGFGLQDRGQMFSMDPKHNNVYAPGKRPFHTIIPAFVTKDGEPVMSFGLMGGAMQPQGHVQILVNIIDFGMNLQAAGDAPRWQHFGSSEPTQSAAAYLSDGGRVALESGIPYDTVRGLLQRGHRVEYDHGGYGGYQAIWYDRRQRVYYGASESRKDGQAAGF</sequence>
<feature type="active site" description="Nucleophile" evidence="4">
    <location>
        <position position="390"/>
    </location>
</feature>
<dbReference type="InterPro" id="IPR043138">
    <property type="entry name" value="GGT_lsub"/>
</dbReference>
<comment type="similarity">
    <text evidence="6">Belongs to the gamma-glutamyltransferase family.</text>
</comment>
<dbReference type="OrthoDB" id="5297205at2"/>
<comment type="caution">
    <text evidence="8">The sequence shown here is derived from an EMBL/GenBank/DDBJ whole genome shotgun (WGS) entry which is preliminary data.</text>
</comment>
<comment type="catalytic activity">
    <reaction evidence="1 6">
        <text>an S-substituted glutathione + H2O = an S-substituted L-cysteinylglycine + L-glutamate</text>
        <dbReference type="Rhea" id="RHEA:59468"/>
        <dbReference type="ChEBI" id="CHEBI:15377"/>
        <dbReference type="ChEBI" id="CHEBI:29985"/>
        <dbReference type="ChEBI" id="CHEBI:90779"/>
        <dbReference type="ChEBI" id="CHEBI:143103"/>
        <dbReference type="EC" id="3.4.19.13"/>
    </reaction>
</comment>
<proteinExistence type="inferred from homology"/>
<dbReference type="GO" id="GO:0036374">
    <property type="term" value="F:glutathione hydrolase activity"/>
    <property type="evidence" value="ECO:0007669"/>
    <property type="project" value="UniProtKB-UniRule"/>
</dbReference>
<dbReference type="Proteomes" id="UP000319732">
    <property type="component" value="Unassembled WGS sequence"/>
</dbReference>
<dbReference type="Gene3D" id="1.10.246.130">
    <property type="match status" value="1"/>
</dbReference>
<evidence type="ECO:0000313" key="9">
    <source>
        <dbReference type="Proteomes" id="UP000319732"/>
    </source>
</evidence>
<dbReference type="InterPro" id="IPR029055">
    <property type="entry name" value="Ntn_hydrolases_N"/>
</dbReference>
<reference evidence="8 9" key="1">
    <citation type="submission" date="2019-06" db="EMBL/GenBank/DDBJ databases">
        <title>Whole genome sequence for Cellvibrionaceae sp. R142.</title>
        <authorList>
            <person name="Wang G."/>
        </authorList>
    </citation>
    <scope>NUCLEOTIDE SEQUENCE [LARGE SCALE GENOMIC DNA]</scope>
    <source>
        <strain evidence="8 9">R142</strain>
    </source>
</reference>
<dbReference type="NCBIfam" id="TIGR00066">
    <property type="entry name" value="g_glut_trans"/>
    <property type="match status" value="1"/>
</dbReference>
<dbReference type="AlphaFoldDB" id="A0A545TLZ9"/>
<dbReference type="InterPro" id="IPR052896">
    <property type="entry name" value="GGT-like_enzyme"/>
</dbReference>
<feature type="binding site" evidence="5">
    <location>
        <position position="473"/>
    </location>
    <ligand>
        <name>L-glutamate</name>
        <dbReference type="ChEBI" id="CHEBI:29985"/>
    </ligand>
</feature>
<dbReference type="Pfam" id="PF01019">
    <property type="entry name" value="G_glu_transpept"/>
    <property type="match status" value="1"/>
</dbReference>
<keyword evidence="6 8" id="KW-0012">Acyltransferase</keyword>
<gene>
    <name evidence="8" type="primary">ggt</name>
    <name evidence="8" type="ORF">FKG94_14135</name>
</gene>
<evidence type="ECO:0000313" key="8">
    <source>
        <dbReference type="EMBL" id="TQV78206.1"/>
    </source>
</evidence>
<keyword evidence="6" id="KW-0317">Glutathione biosynthesis</keyword>
<organism evidence="8 9">
    <name type="scientific">Exilibacterium tricleocarpae</name>
    <dbReference type="NCBI Taxonomy" id="2591008"/>
    <lineage>
        <taxon>Bacteria</taxon>
        <taxon>Pseudomonadati</taxon>
        <taxon>Pseudomonadota</taxon>
        <taxon>Gammaproteobacteria</taxon>
        <taxon>Cellvibrionales</taxon>
        <taxon>Cellvibrionaceae</taxon>
        <taxon>Exilibacterium</taxon>
    </lineage>
</organism>
<comment type="subunit">
    <text evidence="6">This enzyme consists of two polypeptide chains, which are synthesized in precursor form from a single polypeptide.</text>
</comment>
<name>A0A545TLZ9_9GAMM</name>
<comment type="catalytic activity">
    <reaction evidence="2 6">
        <text>glutathione + H2O = L-cysteinylglycine + L-glutamate</text>
        <dbReference type="Rhea" id="RHEA:28807"/>
        <dbReference type="ChEBI" id="CHEBI:15377"/>
        <dbReference type="ChEBI" id="CHEBI:29985"/>
        <dbReference type="ChEBI" id="CHEBI:57925"/>
        <dbReference type="ChEBI" id="CHEBI:61694"/>
        <dbReference type="EC" id="3.4.19.13"/>
    </reaction>
</comment>
<keyword evidence="6" id="KW-0378">Hydrolase</keyword>
<evidence type="ECO:0000256" key="6">
    <source>
        <dbReference type="RuleBase" id="RU368036"/>
    </source>
</evidence>
<dbReference type="InterPro" id="IPR043137">
    <property type="entry name" value="GGT_ssub_C"/>
</dbReference>
<dbReference type="GO" id="GO:0006750">
    <property type="term" value="P:glutathione biosynthetic process"/>
    <property type="evidence" value="ECO:0007669"/>
    <property type="project" value="UniProtKB-KW"/>
</dbReference>
<dbReference type="PANTHER" id="PTHR43881">
    <property type="entry name" value="GAMMA-GLUTAMYLTRANSPEPTIDASE (AFU_ORTHOLOGUE AFUA_4G13580)"/>
    <property type="match status" value="1"/>
</dbReference>
<keyword evidence="6 8" id="KW-0808">Transferase</keyword>
<feature type="signal peptide" evidence="7">
    <location>
        <begin position="1"/>
        <end position="31"/>
    </location>
</feature>
<keyword evidence="9" id="KW-1185">Reference proteome</keyword>
<dbReference type="InterPro" id="IPR000101">
    <property type="entry name" value="GGT_peptidase"/>
</dbReference>
<accession>A0A545TLZ9</accession>
<dbReference type="GO" id="GO:0006751">
    <property type="term" value="P:glutathione catabolic process"/>
    <property type="evidence" value="ECO:0007669"/>
    <property type="project" value="UniProtKB-UniRule"/>
</dbReference>